<evidence type="ECO:0000256" key="1">
    <source>
        <dbReference type="ARBA" id="ARBA00022723"/>
    </source>
</evidence>
<dbReference type="SUPFAM" id="SSF144232">
    <property type="entry name" value="HIT/MYND zinc finger-like"/>
    <property type="match status" value="2"/>
</dbReference>
<sequence length="401" mass="44777">MSSSKSRCSFCGKKGSVKACNGCHQVAYCSKKCRKKGWAKGHRESCKSGQQPKQSTPSVSEGYTIPKGHPAAESRTFRGTELPVHLSKLDINYVQATSGEEDSEIDSDETTGHVEATILKDSIGKVESTISRNSVGNAETTRSMECELNKQLLENSNTTNFNEEKKQADKDGEKDICFVCNSRQSVKVCSRCKGIAYCSKTCQKRDWGRHKQDCITVEGNIETKEYKKQQAQSRSSRADGIGPGPGVFNPFDFFPFGFPGLHPGMPMDASSKATPNTPFSVVNTMVKGMYPLKQIIDDFNNLPGEFFGRRPPPTNRILLAFVTAFHPYIMRHGIIIRDKKGEETHVLFYLDHDNPLPFFSWNDIRPGFYICFEEAFFHAFIDGTVGLRIEDASTVTMLKVR</sequence>
<gene>
    <name evidence="7" type="ORF">ACJMK2_019185</name>
</gene>
<evidence type="ECO:0000256" key="4">
    <source>
        <dbReference type="PROSITE-ProRule" id="PRU00134"/>
    </source>
</evidence>
<feature type="compositionally biased region" description="Polar residues" evidence="5">
    <location>
        <begin position="47"/>
        <end position="61"/>
    </location>
</feature>
<evidence type="ECO:0000313" key="7">
    <source>
        <dbReference type="EMBL" id="KAL3848317.1"/>
    </source>
</evidence>
<dbReference type="PROSITE" id="PS01360">
    <property type="entry name" value="ZF_MYND_1"/>
    <property type="match status" value="2"/>
</dbReference>
<dbReference type="Proteomes" id="UP001634394">
    <property type="component" value="Unassembled WGS sequence"/>
</dbReference>
<feature type="domain" description="MYND-type" evidence="6">
    <location>
        <begin position="8"/>
        <end position="46"/>
    </location>
</feature>
<keyword evidence="8" id="KW-1185">Reference proteome</keyword>
<keyword evidence="1" id="KW-0479">Metal-binding</keyword>
<dbReference type="EMBL" id="JBJQND010000016">
    <property type="protein sequence ID" value="KAL3848317.1"/>
    <property type="molecule type" value="Genomic_DNA"/>
</dbReference>
<organism evidence="7 8">
    <name type="scientific">Sinanodonta woodiana</name>
    <name type="common">Chinese pond mussel</name>
    <name type="synonym">Anodonta woodiana</name>
    <dbReference type="NCBI Taxonomy" id="1069815"/>
    <lineage>
        <taxon>Eukaryota</taxon>
        <taxon>Metazoa</taxon>
        <taxon>Spiralia</taxon>
        <taxon>Lophotrochozoa</taxon>
        <taxon>Mollusca</taxon>
        <taxon>Bivalvia</taxon>
        <taxon>Autobranchia</taxon>
        <taxon>Heteroconchia</taxon>
        <taxon>Palaeoheterodonta</taxon>
        <taxon>Unionida</taxon>
        <taxon>Unionoidea</taxon>
        <taxon>Unionidae</taxon>
        <taxon>Unioninae</taxon>
        <taxon>Sinanodonta</taxon>
    </lineage>
</organism>
<protein>
    <recommendedName>
        <fullName evidence="6">MYND-type domain-containing protein</fullName>
    </recommendedName>
</protein>
<dbReference type="InterPro" id="IPR002893">
    <property type="entry name" value="Znf_MYND"/>
</dbReference>
<feature type="domain" description="MYND-type" evidence="6">
    <location>
        <begin position="177"/>
        <end position="214"/>
    </location>
</feature>
<accession>A0ABD3UJ92</accession>
<reference evidence="7 8" key="1">
    <citation type="submission" date="2024-11" db="EMBL/GenBank/DDBJ databases">
        <title>Chromosome-level genome assembly of the freshwater bivalve Anodonta woodiana.</title>
        <authorList>
            <person name="Chen X."/>
        </authorList>
    </citation>
    <scope>NUCLEOTIDE SEQUENCE [LARGE SCALE GENOMIC DNA]</scope>
    <source>
        <strain evidence="7">MN2024</strain>
        <tissue evidence="7">Gills</tissue>
    </source>
</reference>
<evidence type="ECO:0000256" key="2">
    <source>
        <dbReference type="ARBA" id="ARBA00022771"/>
    </source>
</evidence>
<comment type="caution">
    <text evidence="7">The sequence shown here is derived from an EMBL/GenBank/DDBJ whole genome shotgun (WGS) entry which is preliminary data.</text>
</comment>
<dbReference type="PANTHER" id="PTHR12298">
    <property type="entry name" value="PCDC2 PROGRAMMED CELL DEATH PROTEIN 2 -RELATED"/>
    <property type="match status" value="1"/>
</dbReference>
<evidence type="ECO:0000313" key="8">
    <source>
        <dbReference type="Proteomes" id="UP001634394"/>
    </source>
</evidence>
<dbReference type="Gene3D" id="6.10.140.2220">
    <property type="match status" value="2"/>
</dbReference>
<proteinExistence type="predicted"/>
<evidence type="ECO:0000256" key="3">
    <source>
        <dbReference type="ARBA" id="ARBA00022833"/>
    </source>
</evidence>
<evidence type="ECO:0000256" key="5">
    <source>
        <dbReference type="SAM" id="MobiDB-lite"/>
    </source>
</evidence>
<dbReference type="GO" id="GO:0008270">
    <property type="term" value="F:zinc ion binding"/>
    <property type="evidence" value="ECO:0007669"/>
    <property type="project" value="UniProtKB-KW"/>
</dbReference>
<dbReference type="Pfam" id="PF01753">
    <property type="entry name" value="zf-MYND"/>
    <property type="match status" value="2"/>
</dbReference>
<keyword evidence="2 4" id="KW-0863">Zinc-finger</keyword>
<keyword evidence="3" id="KW-0862">Zinc</keyword>
<dbReference type="PROSITE" id="PS50865">
    <property type="entry name" value="ZF_MYND_2"/>
    <property type="match status" value="2"/>
</dbReference>
<evidence type="ECO:0000259" key="6">
    <source>
        <dbReference type="PROSITE" id="PS50865"/>
    </source>
</evidence>
<name>A0ABD3UJ92_SINWO</name>
<dbReference type="PANTHER" id="PTHR12298:SF4">
    <property type="entry name" value="PROGRAMMED CELL DEATH PROTEIN 2"/>
    <property type="match status" value="1"/>
</dbReference>
<dbReference type="AlphaFoldDB" id="A0ABD3UJ92"/>
<feature type="region of interest" description="Disordered" evidence="5">
    <location>
        <begin position="42"/>
        <end position="75"/>
    </location>
</feature>